<feature type="non-terminal residue" evidence="7">
    <location>
        <position position="313"/>
    </location>
</feature>
<comment type="caution">
    <text evidence="7">The sequence shown here is derived from an EMBL/GenBank/DDBJ whole genome shotgun (WGS) entry which is preliminary data.</text>
</comment>
<dbReference type="PANTHER" id="PTHR43895:SF104">
    <property type="entry name" value="CBL-INTERACTING SERINE_THREONINE-PROTEIN KINASE 3"/>
    <property type="match status" value="1"/>
</dbReference>
<reference evidence="7" key="1">
    <citation type="submission" date="2022-06" db="EMBL/GenBank/DDBJ databases">
        <title>Uncovering the hologenomic basis of an extraordinary plant invasion.</title>
        <authorList>
            <person name="Bieker V.C."/>
            <person name="Martin M.D."/>
            <person name="Gilbert T."/>
            <person name="Hodgins K."/>
            <person name="Battlay P."/>
            <person name="Petersen B."/>
            <person name="Wilson J."/>
        </authorList>
    </citation>
    <scope>NUCLEOTIDE SEQUENCE</scope>
    <source>
        <strain evidence="7">AA19_3_7</strain>
        <tissue evidence="7">Leaf</tissue>
    </source>
</reference>
<keyword evidence="5" id="KW-0067">ATP-binding</keyword>
<dbReference type="PANTHER" id="PTHR43895">
    <property type="entry name" value="CALCIUM/CALMODULIN-DEPENDENT PROTEIN KINASE KINASE-RELATED"/>
    <property type="match status" value="1"/>
</dbReference>
<keyword evidence="4" id="KW-0418">Kinase</keyword>
<dbReference type="InterPro" id="IPR000719">
    <property type="entry name" value="Prot_kinase_dom"/>
</dbReference>
<dbReference type="GO" id="GO:0005524">
    <property type="term" value="F:ATP binding"/>
    <property type="evidence" value="ECO:0007669"/>
    <property type="project" value="UniProtKB-KW"/>
</dbReference>
<dbReference type="Pfam" id="PF00069">
    <property type="entry name" value="Pkinase"/>
    <property type="match status" value="1"/>
</dbReference>
<evidence type="ECO:0000256" key="1">
    <source>
        <dbReference type="ARBA" id="ARBA00022527"/>
    </source>
</evidence>
<evidence type="ECO:0000313" key="8">
    <source>
        <dbReference type="Proteomes" id="UP001206925"/>
    </source>
</evidence>
<keyword evidence="1" id="KW-0723">Serine/threonine-protein kinase</keyword>
<sequence length="313" mass="36463">GTKAMKDKMITIDEVKNCLDDLDETVNSQKQVGKVLGSGSVTSPFSRYGFYPLPTISTIIRNQEENGLLLVGSLEQHRIAAERNISLRNIWVNLQVGSDKWIWEGSSDGSFSVASYKEMAVKDKGLHRDSLMRWIEWIPIKKKTYLNQILIRGFKALRLFKHIREMKIKVWMASKLLVSLLVEVKREERLGYLETRLDELMNSSSIRRAFGGIRIFSVMVQGRSHNKSNSVDVDLLSILCRVSVMQIKMELATMKLLRHPNVVRLYEYPFRHKLRSRVEHGRMHEEEARYYFQQLINAVEYCHCRGIHHRDLK</sequence>
<dbReference type="PROSITE" id="PS50011">
    <property type="entry name" value="PROTEIN_KINASE_DOM"/>
    <property type="match status" value="1"/>
</dbReference>
<keyword evidence="8" id="KW-1185">Reference proteome</keyword>
<dbReference type="AlphaFoldDB" id="A0AAD5GQ47"/>
<evidence type="ECO:0000256" key="2">
    <source>
        <dbReference type="ARBA" id="ARBA00022679"/>
    </source>
</evidence>
<proteinExistence type="predicted"/>
<keyword evidence="2" id="KW-0808">Transferase</keyword>
<dbReference type="SUPFAM" id="SSF56112">
    <property type="entry name" value="Protein kinase-like (PK-like)"/>
    <property type="match status" value="1"/>
</dbReference>
<organism evidence="7 8">
    <name type="scientific">Ambrosia artemisiifolia</name>
    <name type="common">Common ragweed</name>
    <dbReference type="NCBI Taxonomy" id="4212"/>
    <lineage>
        <taxon>Eukaryota</taxon>
        <taxon>Viridiplantae</taxon>
        <taxon>Streptophyta</taxon>
        <taxon>Embryophyta</taxon>
        <taxon>Tracheophyta</taxon>
        <taxon>Spermatophyta</taxon>
        <taxon>Magnoliopsida</taxon>
        <taxon>eudicotyledons</taxon>
        <taxon>Gunneridae</taxon>
        <taxon>Pentapetalae</taxon>
        <taxon>asterids</taxon>
        <taxon>campanulids</taxon>
        <taxon>Asterales</taxon>
        <taxon>Asteraceae</taxon>
        <taxon>Asteroideae</taxon>
        <taxon>Heliantheae alliance</taxon>
        <taxon>Heliantheae</taxon>
        <taxon>Ambrosia</taxon>
    </lineage>
</organism>
<name>A0AAD5GQ47_AMBAR</name>
<evidence type="ECO:0000259" key="6">
    <source>
        <dbReference type="PROSITE" id="PS50011"/>
    </source>
</evidence>
<protein>
    <recommendedName>
        <fullName evidence="6">Protein kinase domain-containing protein</fullName>
    </recommendedName>
</protein>
<dbReference type="EMBL" id="JAMZMK010005949">
    <property type="protein sequence ID" value="KAI7751212.1"/>
    <property type="molecule type" value="Genomic_DNA"/>
</dbReference>
<dbReference type="Proteomes" id="UP001206925">
    <property type="component" value="Unassembled WGS sequence"/>
</dbReference>
<gene>
    <name evidence="7" type="ORF">M8C21_021281</name>
</gene>
<evidence type="ECO:0000256" key="5">
    <source>
        <dbReference type="ARBA" id="ARBA00022840"/>
    </source>
</evidence>
<evidence type="ECO:0000256" key="4">
    <source>
        <dbReference type="ARBA" id="ARBA00022777"/>
    </source>
</evidence>
<accession>A0AAD5GQ47</accession>
<feature type="non-terminal residue" evidence="7">
    <location>
        <position position="1"/>
    </location>
</feature>
<dbReference type="GO" id="GO:0004674">
    <property type="term" value="F:protein serine/threonine kinase activity"/>
    <property type="evidence" value="ECO:0007669"/>
    <property type="project" value="UniProtKB-KW"/>
</dbReference>
<dbReference type="Gene3D" id="1.10.510.10">
    <property type="entry name" value="Transferase(Phosphotransferase) domain 1"/>
    <property type="match status" value="1"/>
</dbReference>
<dbReference type="GO" id="GO:0007165">
    <property type="term" value="P:signal transduction"/>
    <property type="evidence" value="ECO:0007669"/>
    <property type="project" value="TreeGrafter"/>
</dbReference>
<evidence type="ECO:0000256" key="3">
    <source>
        <dbReference type="ARBA" id="ARBA00022741"/>
    </source>
</evidence>
<feature type="domain" description="Protein kinase" evidence="6">
    <location>
        <begin position="195"/>
        <end position="313"/>
    </location>
</feature>
<evidence type="ECO:0000313" key="7">
    <source>
        <dbReference type="EMBL" id="KAI7751212.1"/>
    </source>
</evidence>
<keyword evidence="3" id="KW-0547">Nucleotide-binding</keyword>
<dbReference type="InterPro" id="IPR011009">
    <property type="entry name" value="Kinase-like_dom_sf"/>
</dbReference>